<dbReference type="Proteomes" id="UP001182355">
    <property type="component" value="Unassembled WGS sequence"/>
</dbReference>
<dbReference type="EMBL" id="ABNAVX010000038">
    <property type="protein sequence ID" value="ELI8104406.1"/>
    <property type="molecule type" value="Genomic_DNA"/>
</dbReference>
<dbReference type="GO" id="GO:0004519">
    <property type="term" value="F:endonuclease activity"/>
    <property type="evidence" value="ECO:0007669"/>
    <property type="project" value="UniProtKB-KW"/>
</dbReference>
<dbReference type="InterPro" id="IPR044925">
    <property type="entry name" value="His-Me_finger_sf"/>
</dbReference>
<proteinExistence type="predicted"/>
<accession>A0AAD2Z6Q0</accession>
<evidence type="ECO:0000313" key="2">
    <source>
        <dbReference type="Proteomes" id="UP001182355"/>
    </source>
</evidence>
<keyword evidence="1" id="KW-0255">Endonuclease</keyword>
<keyword evidence="1" id="KW-0378">Hydrolase</keyword>
<organism evidence="1 2">
    <name type="scientific">Yersinia enterocolitica</name>
    <dbReference type="NCBI Taxonomy" id="630"/>
    <lineage>
        <taxon>Bacteria</taxon>
        <taxon>Pseudomonadati</taxon>
        <taxon>Pseudomonadota</taxon>
        <taxon>Gammaproteobacteria</taxon>
        <taxon>Enterobacterales</taxon>
        <taxon>Yersiniaceae</taxon>
        <taxon>Yersinia</taxon>
    </lineage>
</organism>
<gene>
    <name evidence="1" type="ORF">RSF11_004172</name>
</gene>
<comment type="caution">
    <text evidence="1">The sequence shown here is derived from an EMBL/GenBank/DDBJ whole genome shotgun (WGS) entry which is preliminary data.</text>
</comment>
<protein>
    <submittedName>
        <fullName evidence="1">HNH endonuclease</fullName>
    </submittedName>
</protein>
<evidence type="ECO:0000313" key="1">
    <source>
        <dbReference type="EMBL" id="ELI8104406.1"/>
    </source>
</evidence>
<keyword evidence="1" id="KW-0540">Nuclease</keyword>
<dbReference type="AlphaFoldDB" id="A0AAD2Z6Q0"/>
<dbReference type="SUPFAM" id="SSF54060">
    <property type="entry name" value="His-Me finger endonucleases"/>
    <property type="match status" value="1"/>
</dbReference>
<dbReference type="Gene3D" id="3.90.75.20">
    <property type="match status" value="1"/>
</dbReference>
<name>A0AAD2Z6Q0_YEREN</name>
<sequence length="165" mass="18651">MARYTRGGKRRFLNTRILTGKIDRYGYRTVNLSAKGVRVFFLHRLVALAFIDNLRSLPQVNHKDGNKLNNCALNLEWVTHQQNIQHAVLTGLNKSQGANNKQFKGLIESTNTLTGARRIFCGKKALIESGFDHGAVYSVINGRTKTHKGFHFKRLPLNSLEVTQC</sequence>
<reference evidence="1" key="1">
    <citation type="submission" date="2023-02" db="EMBL/GenBank/DDBJ databases">
        <authorList>
            <person name="Ashton P.M."/>
            <person name="Dallman T."/>
            <person name="Nair S."/>
            <person name="De Pinna E."/>
            <person name="Peters T."/>
            <person name="Grant K."/>
        </authorList>
    </citation>
    <scope>NUCLEOTIDE SEQUENCE</scope>
    <source>
        <strain evidence="1">01103883</strain>
    </source>
</reference>